<dbReference type="InterPro" id="IPR052339">
    <property type="entry name" value="Fe-S_Maturation_MIP18"/>
</dbReference>
<dbReference type="InterPro" id="IPR002744">
    <property type="entry name" value="MIP18-like"/>
</dbReference>
<proteinExistence type="predicted"/>
<dbReference type="AlphaFoldDB" id="A0A290Q4D5"/>
<dbReference type="PANTHER" id="PTHR42831:SF1">
    <property type="entry name" value="FE-S PROTEIN MATURATION AUXILIARY FACTOR YITW"/>
    <property type="match status" value="1"/>
</dbReference>
<feature type="domain" description="MIP18 family-like" evidence="1">
    <location>
        <begin position="14"/>
        <end position="81"/>
    </location>
</feature>
<accession>A0A290Q4D5</accession>
<sequence>MKKPTEILTHESAMAELGTILDPEFGLSIVALGLIYDVQISDAQVTAVMTLTSPYCPAGDVIMGGVQSVLERIGGGRTVKVQLTWEPQWTPAMMTRAACEELGWKEMDEL</sequence>
<keyword evidence="3" id="KW-1185">Reference proteome</keyword>
<reference evidence="2 3" key="1">
    <citation type="submission" date="2017-09" db="EMBL/GenBank/DDBJ databases">
        <title>Complete genome sequence of Verrucomicrobial strain HZ-65, isolated from freshwater.</title>
        <authorList>
            <person name="Choi A."/>
        </authorList>
    </citation>
    <scope>NUCLEOTIDE SEQUENCE [LARGE SCALE GENOMIC DNA]</scope>
    <source>
        <strain evidence="2 3">HZ-65</strain>
    </source>
</reference>
<dbReference type="OrthoDB" id="9805360at2"/>
<gene>
    <name evidence="2" type="ORF">CMV30_05960</name>
</gene>
<dbReference type="Gene3D" id="3.30.300.130">
    <property type="entry name" value="Fe-S cluster assembly (FSCA)"/>
    <property type="match status" value="1"/>
</dbReference>
<dbReference type="KEGG" id="vbh:CMV30_05960"/>
<evidence type="ECO:0000313" key="2">
    <source>
        <dbReference type="EMBL" id="ATC63535.1"/>
    </source>
</evidence>
<dbReference type="RefSeq" id="WP_096055167.1">
    <property type="nucleotide sequence ID" value="NZ_CP023344.1"/>
</dbReference>
<name>A0A290Q4D5_9BACT</name>
<dbReference type="EMBL" id="CP023344">
    <property type="protein sequence ID" value="ATC63535.1"/>
    <property type="molecule type" value="Genomic_DNA"/>
</dbReference>
<organism evidence="2 3">
    <name type="scientific">Nibricoccus aquaticus</name>
    <dbReference type="NCBI Taxonomy" id="2576891"/>
    <lineage>
        <taxon>Bacteria</taxon>
        <taxon>Pseudomonadati</taxon>
        <taxon>Verrucomicrobiota</taxon>
        <taxon>Opitutia</taxon>
        <taxon>Opitutales</taxon>
        <taxon>Opitutaceae</taxon>
        <taxon>Nibricoccus</taxon>
    </lineage>
</organism>
<dbReference type="Proteomes" id="UP000217265">
    <property type="component" value="Chromosome"/>
</dbReference>
<dbReference type="PANTHER" id="PTHR42831">
    <property type="entry name" value="FE-S PROTEIN MATURATION AUXILIARY FACTOR YITW"/>
    <property type="match status" value="1"/>
</dbReference>
<dbReference type="Pfam" id="PF01883">
    <property type="entry name" value="FeS_assembly_P"/>
    <property type="match status" value="1"/>
</dbReference>
<evidence type="ECO:0000313" key="3">
    <source>
        <dbReference type="Proteomes" id="UP000217265"/>
    </source>
</evidence>
<dbReference type="InterPro" id="IPR034904">
    <property type="entry name" value="FSCA_dom_sf"/>
</dbReference>
<dbReference type="SUPFAM" id="SSF117916">
    <property type="entry name" value="Fe-S cluster assembly (FSCA) domain-like"/>
    <property type="match status" value="1"/>
</dbReference>
<evidence type="ECO:0000259" key="1">
    <source>
        <dbReference type="Pfam" id="PF01883"/>
    </source>
</evidence>
<protein>
    <submittedName>
        <fullName evidence="2">FeS assembly SUF system protein</fullName>
    </submittedName>
</protein>